<feature type="compositionally biased region" description="Polar residues" evidence="1">
    <location>
        <begin position="448"/>
        <end position="470"/>
    </location>
</feature>
<name>A0ABP9J859_9MICO</name>
<organism evidence="3 4">
    <name type="scientific">Terrabacter aeriphilus</name>
    <dbReference type="NCBI Taxonomy" id="515662"/>
    <lineage>
        <taxon>Bacteria</taxon>
        <taxon>Bacillati</taxon>
        <taxon>Actinomycetota</taxon>
        <taxon>Actinomycetes</taxon>
        <taxon>Micrococcales</taxon>
        <taxon>Intrasporangiaceae</taxon>
        <taxon>Terrabacter</taxon>
    </lineage>
</organism>
<evidence type="ECO:0000313" key="4">
    <source>
        <dbReference type="Proteomes" id="UP001500427"/>
    </source>
</evidence>
<accession>A0ABP9J859</accession>
<dbReference type="PANTHER" id="PTHR21666:SF270">
    <property type="entry name" value="MUREIN HYDROLASE ACTIVATOR ENVC"/>
    <property type="match status" value="1"/>
</dbReference>
<dbReference type="SUPFAM" id="SSF51261">
    <property type="entry name" value="Duplicated hybrid motif"/>
    <property type="match status" value="1"/>
</dbReference>
<dbReference type="Gene3D" id="2.70.70.10">
    <property type="entry name" value="Glucose Permease (Domain IIA)"/>
    <property type="match status" value="1"/>
</dbReference>
<keyword evidence="4" id="KW-1185">Reference proteome</keyword>
<comment type="caution">
    <text evidence="3">The sequence shown here is derived from an EMBL/GenBank/DDBJ whole genome shotgun (WGS) entry which is preliminary data.</text>
</comment>
<feature type="region of interest" description="Disordered" evidence="1">
    <location>
        <begin position="262"/>
        <end position="470"/>
    </location>
</feature>
<dbReference type="PANTHER" id="PTHR21666">
    <property type="entry name" value="PEPTIDASE-RELATED"/>
    <property type="match status" value="1"/>
</dbReference>
<feature type="domain" description="M23ase beta-sheet core" evidence="2">
    <location>
        <begin position="135"/>
        <end position="229"/>
    </location>
</feature>
<dbReference type="InterPro" id="IPR016047">
    <property type="entry name" value="M23ase_b-sheet_dom"/>
</dbReference>
<evidence type="ECO:0000259" key="2">
    <source>
        <dbReference type="Pfam" id="PF01551"/>
    </source>
</evidence>
<dbReference type="CDD" id="cd12797">
    <property type="entry name" value="M23_peptidase"/>
    <property type="match status" value="1"/>
</dbReference>
<evidence type="ECO:0000256" key="1">
    <source>
        <dbReference type="SAM" id="MobiDB-lite"/>
    </source>
</evidence>
<dbReference type="InterPro" id="IPR011055">
    <property type="entry name" value="Dup_hybrid_motif"/>
</dbReference>
<evidence type="ECO:0000313" key="3">
    <source>
        <dbReference type="EMBL" id="GAA5023689.1"/>
    </source>
</evidence>
<protein>
    <recommendedName>
        <fullName evidence="2">M23ase beta-sheet core domain-containing protein</fullName>
    </recommendedName>
</protein>
<dbReference type="RefSeq" id="WP_345506860.1">
    <property type="nucleotide sequence ID" value="NZ_BAABIW010000010.1"/>
</dbReference>
<gene>
    <name evidence="3" type="ORF">GCM10023258_15240</name>
</gene>
<dbReference type="EMBL" id="BAABIW010000010">
    <property type="protein sequence ID" value="GAA5023689.1"/>
    <property type="molecule type" value="Genomic_DNA"/>
</dbReference>
<proteinExistence type="predicted"/>
<dbReference type="Proteomes" id="UP001500427">
    <property type="component" value="Unassembled WGS sequence"/>
</dbReference>
<feature type="compositionally biased region" description="Low complexity" evidence="1">
    <location>
        <begin position="282"/>
        <end position="447"/>
    </location>
</feature>
<reference evidence="4" key="1">
    <citation type="journal article" date="2019" name="Int. J. Syst. Evol. Microbiol.">
        <title>The Global Catalogue of Microorganisms (GCM) 10K type strain sequencing project: providing services to taxonomists for standard genome sequencing and annotation.</title>
        <authorList>
            <consortium name="The Broad Institute Genomics Platform"/>
            <consortium name="The Broad Institute Genome Sequencing Center for Infectious Disease"/>
            <person name="Wu L."/>
            <person name="Ma J."/>
        </authorList>
    </citation>
    <scope>NUCLEOTIDE SEQUENCE [LARGE SCALE GENOMIC DNA]</scope>
    <source>
        <strain evidence="4">JCM 17687</strain>
    </source>
</reference>
<dbReference type="Pfam" id="PF01551">
    <property type="entry name" value="Peptidase_M23"/>
    <property type="match status" value="1"/>
</dbReference>
<sequence>MSGRLVPFALMLLVFALLPFLGGSSPQSPGATVVLAAAAPSEVDDAVAVVEQARTELSTTVTAASTAAAAPALSAFSDALGGGLFMFPAISLVPQTAEALAAPISGAPFFVHPVPGGETSPFGPRIHPLLGRPMFHTGLDLAASCGTPIRAAAAGTVVYARTSDSWGNRTIIQHSPTLKTAYGHQSRFLVTEGQTVTQGQVIGLVGTTGWSTGCHLHFDVIIDDRYVDPAPYLGFAPSSLGSVPYGAVPHLVIEPGGTVVQTVKDGDVPIPDPSDTGGTGGTPTHTPSQTPTATSTHTPSSSPTSTTPTTTAPTTTAPTTTAPTTSAPTTTAPTTTAPTTSAPTTSVPTTTAPPTSGPTTSGPTSTTPTTTAPTTTGPTTTDPTTSAPSSSAPTSSAPSSSAPSSQDPTTSTSTTTAGTTHPSSESPSESATSALSTTAAEVLASATQSALATESATQAAGPTTSALERP</sequence>
<dbReference type="InterPro" id="IPR050570">
    <property type="entry name" value="Cell_wall_metabolism_enzyme"/>
</dbReference>